<evidence type="ECO:0000313" key="3">
    <source>
        <dbReference type="Proteomes" id="UP000501452"/>
    </source>
</evidence>
<evidence type="ECO:0000259" key="1">
    <source>
        <dbReference type="Pfam" id="PF22802"/>
    </source>
</evidence>
<organism evidence="2 3">
    <name type="scientific">Rubrobacter tropicus</name>
    <dbReference type="NCBI Taxonomy" id="2653851"/>
    <lineage>
        <taxon>Bacteria</taxon>
        <taxon>Bacillati</taxon>
        <taxon>Actinomycetota</taxon>
        <taxon>Rubrobacteria</taxon>
        <taxon>Rubrobacterales</taxon>
        <taxon>Rubrobacteraceae</taxon>
        <taxon>Rubrobacter</taxon>
    </lineage>
</organism>
<dbReference type="InterPro" id="IPR055209">
    <property type="entry name" value="RsiG-like_dom"/>
</dbReference>
<dbReference type="RefSeq" id="WP_166175882.1">
    <property type="nucleotide sequence ID" value="NZ_CP045119.1"/>
</dbReference>
<evidence type="ECO:0000313" key="2">
    <source>
        <dbReference type="EMBL" id="QIN83009.1"/>
    </source>
</evidence>
<dbReference type="KEGG" id="rub:GBA63_10375"/>
<feature type="domain" description="RsiG-like" evidence="1">
    <location>
        <begin position="14"/>
        <end position="77"/>
    </location>
</feature>
<proteinExistence type="predicted"/>
<accession>A0A6G8Q984</accession>
<dbReference type="Proteomes" id="UP000501452">
    <property type="component" value="Chromosome"/>
</dbReference>
<name>A0A6G8Q984_9ACTN</name>
<reference evidence="2 3" key="1">
    <citation type="submission" date="2019-10" db="EMBL/GenBank/DDBJ databases">
        <title>Rubrobacter sp nov SCSIO 52090 isolated from a deep-sea sediment in the South China Sea.</title>
        <authorList>
            <person name="Chen R.W."/>
        </authorList>
    </citation>
    <scope>NUCLEOTIDE SEQUENCE [LARGE SCALE GENOMIC DNA]</scope>
    <source>
        <strain evidence="2 3">SCSIO 52909</strain>
    </source>
</reference>
<sequence>MSEDGFTRSGGFDWEAAEDFTALSEGELRQLLARVAVEERAAAYRHEVLRGRVDLIRAELVDRGVASLPPEELARVLLGERGGDL</sequence>
<gene>
    <name evidence="2" type="ORF">GBA63_10375</name>
</gene>
<dbReference type="EMBL" id="CP045119">
    <property type="protein sequence ID" value="QIN83009.1"/>
    <property type="molecule type" value="Genomic_DNA"/>
</dbReference>
<dbReference type="Pfam" id="PF22802">
    <property type="entry name" value="RsiG"/>
    <property type="match status" value="1"/>
</dbReference>
<dbReference type="AlphaFoldDB" id="A0A6G8Q984"/>
<protein>
    <recommendedName>
        <fullName evidence="1">RsiG-like domain-containing protein</fullName>
    </recommendedName>
</protein>
<keyword evidence="3" id="KW-1185">Reference proteome</keyword>